<keyword evidence="2" id="KW-1185">Reference proteome</keyword>
<accession>A0ABW1RFL8</accession>
<protein>
    <submittedName>
        <fullName evidence="1">Uncharacterized protein</fullName>
    </submittedName>
</protein>
<comment type="caution">
    <text evidence="1">The sequence shown here is derived from an EMBL/GenBank/DDBJ whole genome shotgun (WGS) entry which is preliminary data.</text>
</comment>
<dbReference type="RefSeq" id="WP_125552806.1">
    <property type="nucleotide sequence ID" value="NZ_JBHSSL010000113.1"/>
</dbReference>
<gene>
    <name evidence="1" type="ORF">ACFQGP_13390</name>
</gene>
<evidence type="ECO:0000313" key="1">
    <source>
        <dbReference type="EMBL" id="MFC6171548.1"/>
    </source>
</evidence>
<sequence length="110" mass="12679">MSPKMKQLQNQLIAAARESPLLIFEATSHKDGSRFREISNRRRYKELTAMLAANYDFQILTDELRVTENIVHWAIAEARLHDEPEDTANQAAFKATTNAVLREQHLTENK</sequence>
<dbReference type="EMBL" id="JBHSSL010000113">
    <property type="protein sequence ID" value="MFC6171548.1"/>
    <property type="molecule type" value="Genomic_DNA"/>
</dbReference>
<organism evidence="1 2">
    <name type="scientific">Loigolactobacillus jiayinensis</name>
    <dbReference type="NCBI Taxonomy" id="2486016"/>
    <lineage>
        <taxon>Bacteria</taxon>
        <taxon>Bacillati</taxon>
        <taxon>Bacillota</taxon>
        <taxon>Bacilli</taxon>
        <taxon>Lactobacillales</taxon>
        <taxon>Lactobacillaceae</taxon>
        <taxon>Loigolactobacillus</taxon>
    </lineage>
</organism>
<proteinExistence type="predicted"/>
<name>A0ABW1RFL8_9LACO</name>
<evidence type="ECO:0000313" key="2">
    <source>
        <dbReference type="Proteomes" id="UP001596289"/>
    </source>
</evidence>
<dbReference type="Proteomes" id="UP001596289">
    <property type="component" value="Unassembled WGS sequence"/>
</dbReference>
<reference evidence="2" key="1">
    <citation type="journal article" date="2019" name="Int. J. Syst. Evol. Microbiol.">
        <title>The Global Catalogue of Microorganisms (GCM) 10K type strain sequencing project: providing services to taxonomists for standard genome sequencing and annotation.</title>
        <authorList>
            <consortium name="The Broad Institute Genomics Platform"/>
            <consortium name="The Broad Institute Genome Sequencing Center for Infectious Disease"/>
            <person name="Wu L."/>
            <person name="Ma J."/>
        </authorList>
    </citation>
    <scope>NUCLEOTIDE SEQUENCE [LARGE SCALE GENOMIC DNA]</scope>
    <source>
        <strain evidence="2">CCM 8904</strain>
    </source>
</reference>